<proteinExistence type="predicted"/>
<evidence type="ECO:0000259" key="1">
    <source>
        <dbReference type="Pfam" id="PF01883"/>
    </source>
</evidence>
<dbReference type="Proteomes" id="UP000727962">
    <property type="component" value="Unassembled WGS sequence"/>
</dbReference>
<reference evidence="2" key="1">
    <citation type="submission" date="2020-07" db="EMBL/GenBank/DDBJ databases">
        <title>Huge and variable diversity of episymbiotic CPR bacteria and DPANN archaea in groundwater ecosystems.</title>
        <authorList>
            <person name="He C.Y."/>
            <person name="Keren R."/>
            <person name="Whittaker M."/>
            <person name="Farag I.F."/>
            <person name="Doudna J."/>
            <person name="Cate J.H.D."/>
            <person name="Banfield J.F."/>
        </authorList>
    </citation>
    <scope>NUCLEOTIDE SEQUENCE</scope>
    <source>
        <strain evidence="2">NC_groundwater_17_Pr7_B-0.1um_64_12</strain>
    </source>
</reference>
<dbReference type="InterPro" id="IPR034904">
    <property type="entry name" value="FSCA_dom_sf"/>
</dbReference>
<accession>A0A931LUE1</accession>
<name>A0A931LUE1_FIMGI</name>
<feature type="domain" description="MIP18 family-like" evidence="1">
    <location>
        <begin position="19"/>
        <end position="91"/>
    </location>
</feature>
<dbReference type="InterPro" id="IPR002744">
    <property type="entry name" value="MIP18-like"/>
</dbReference>
<dbReference type="Gene3D" id="3.30.300.130">
    <property type="entry name" value="Fe-S cluster assembly (FSCA)"/>
    <property type="match status" value="1"/>
</dbReference>
<gene>
    <name evidence="2" type="ORF">HYR64_04405</name>
</gene>
<evidence type="ECO:0000313" key="3">
    <source>
        <dbReference type="Proteomes" id="UP000727962"/>
    </source>
</evidence>
<dbReference type="AlphaFoldDB" id="A0A931LUE1"/>
<comment type="caution">
    <text evidence="2">The sequence shown here is derived from an EMBL/GenBank/DDBJ whole genome shotgun (WGS) entry which is preliminary data.</text>
</comment>
<sequence>MPKKIETAELSPIQKSLVEAEVVERLREVFDPELPVNIYDLGLIYDIQVNDDKDVHIVMTLTSPMCPVAGSLPGEVQVAAQSAPGVGKVSVELTWDPPFTLERIPEEVRLMLGLM</sequence>
<dbReference type="EMBL" id="JACOSL010000028">
    <property type="protein sequence ID" value="MBI1756333.1"/>
    <property type="molecule type" value="Genomic_DNA"/>
</dbReference>
<evidence type="ECO:0000313" key="2">
    <source>
        <dbReference type="EMBL" id="MBI1756333.1"/>
    </source>
</evidence>
<dbReference type="PANTHER" id="PTHR42831:SF1">
    <property type="entry name" value="FE-S PROTEIN MATURATION AUXILIARY FACTOR YITW"/>
    <property type="match status" value="1"/>
</dbReference>
<dbReference type="Pfam" id="PF01883">
    <property type="entry name" value="FeS_assembly_P"/>
    <property type="match status" value="1"/>
</dbReference>
<organism evidence="2 3">
    <name type="scientific">Fimbriimonas ginsengisoli</name>
    <dbReference type="NCBI Taxonomy" id="1005039"/>
    <lineage>
        <taxon>Bacteria</taxon>
        <taxon>Bacillati</taxon>
        <taxon>Armatimonadota</taxon>
        <taxon>Fimbriimonadia</taxon>
        <taxon>Fimbriimonadales</taxon>
        <taxon>Fimbriimonadaceae</taxon>
        <taxon>Fimbriimonas</taxon>
    </lineage>
</organism>
<dbReference type="InterPro" id="IPR052339">
    <property type="entry name" value="Fe-S_Maturation_MIP18"/>
</dbReference>
<protein>
    <submittedName>
        <fullName evidence="2">DUF59 domain-containing protein</fullName>
    </submittedName>
</protein>
<dbReference type="SUPFAM" id="SSF117916">
    <property type="entry name" value="Fe-S cluster assembly (FSCA) domain-like"/>
    <property type="match status" value="1"/>
</dbReference>
<dbReference type="PANTHER" id="PTHR42831">
    <property type="entry name" value="FE-S PROTEIN MATURATION AUXILIARY FACTOR YITW"/>
    <property type="match status" value="1"/>
</dbReference>